<keyword evidence="5" id="KW-0732">Signal</keyword>
<protein>
    <recommendedName>
        <fullName evidence="6">OmpA-like domain-containing protein</fullName>
    </recommendedName>
</protein>
<dbReference type="InterPro" id="IPR006664">
    <property type="entry name" value="OMP_bac"/>
</dbReference>
<dbReference type="Pfam" id="PF00691">
    <property type="entry name" value="OmpA"/>
    <property type="match status" value="1"/>
</dbReference>
<dbReference type="SUPFAM" id="SSF103088">
    <property type="entry name" value="OmpA-like"/>
    <property type="match status" value="1"/>
</dbReference>
<feature type="chain" id="PRO_5045871366" description="OmpA-like domain-containing protein" evidence="5">
    <location>
        <begin position="21"/>
        <end position="526"/>
    </location>
</feature>
<sequence>MRSLFPIALCGLLLSFGTLASAQKDVRGSEDHPMLARYPETYIKKYAATEYDRSVVIAGPIVADASGADVTQVHMVEGQVISHKYIAKGAGGALYDGYKSYLAAFDAMGATLVYSCADTTECTTPNTDTNVAGNINEFRQRPLPFLKSIPQENRYDYAIITAEIPQNGQAITAMVILSASKDLKIDQTIIAPVPFDDQKIQIGSIADLPKVVSSATAARKDQIKGSKDHTLLKRYPGFYINKYAQVEYDQAQVVTGRLQRDDQKRQSAPALELEGQVTNIAYKSTNPTASTYQIILNYKVALEKLGAEIIFECETTAACTRTADGHDDIRIDETFWKTNQQMFKGISPKGAVDANILTARLIQGDTTVHFMIVASASHANGDRFINQSIIVDTPFDPNKVGIGSIEDLTISIADSGAVVLEGVLFEFDSATLLPESHDVLDIVNQYILQNKTAEFFVVGHTDSTGKYQYNVDLSQRRAKSVVDYLAKNGAERKKLLAVGVGSVSPIANNETEVGQKSNRRVELVIR</sequence>
<evidence type="ECO:0000256" key="5">
    <source>
        <dbReference type="SAM" id="SignalP"/>
    </source>
</evidence>
<feature type="signal peptide" evidence="5">
    <location>
        <begin position="1"/>
        <end position="20"/>
    </location>
</feature>
<proteinExistence type="predicted"/>
<feature type="domain" description="OmpA-like" evidence="6">
    <location>
        <begin position="412"/>
        <end position="526"/>
    </location>
</feature>
<dbReference type="InterPro" id="IPR050330">
    <property type="entry name" value="Bact_OuterMem_StrucFunc"/>
</dbReference>
<dbReference type="PANTHER" id="PTHR30329">
    <property type="entry name" value="STATOR ELEMENT OF FLAGELLAR MOTOR COMPLEX"/>
    <property type="match status" value="1"/>
</dbReference>
<evidence type="ECO:0000313" key="7">
    <source>
        <dbReference type="EMBL" id="GLQ35783.1"/>
    </source>
</evidence>
<comment type="subcellular location">
    <subcellularLocation>
        <location evidence="1">Cell outer membrane</location>
    </subcellularLocation>
</comment>
<dbReference type="InterPro" id="IPR036737">
    <property type="entry name" value="OmpA-like_sf"/>
</dbReference>
<gene>
    <name evidence="7" type="ORF">GCM10007939_20660</name>
</gene>
<dbReference type="RefSeq" id="WP_284378679.1">
    <property type="nucleotide sequence ID" value="NZ_BSNN01000004.1"/>
</dbReference>
<keyword evidence="8" id="KW-1185">Reference proteome</keyword>
<evidence type="ECO:0000256" key="1">
    <source>
        <dbReference type="ARBA" id="ARBA00004442"/>
    </source>
</evidence>
<dbReference type="Gene3D" id="3.30.1330.60">
    <property type="entry name" value="OmpA-like domain"/>
    <property type="match status" value="1"/>
</dbReference>
<comment type="caution">
    <text evidence="7">The sequence shown here is derived from an EMBL/GenBank/DDBJ whole genome shotgun (WGS) entry which is preliminary data.</text>
</comment>
<evidence type="ECO:0000256" key="3">
    <source>
        <dbReference type="ARBA" id="ARBA00023237"/>
    </source>
</evidence>
<evidence type="ECO:0000313" key="8">
    <source>
        <dbReference type="Proteomes" id="UP001156694"/>
    </source>
</evidence>
<evidence type="ECO:0000256" key="2">
    <source>
        <dbReference type="ARBA" id="ARBA00023136"/>
    </source>
</evidence>
<evidence type="ECO:0000256" key="4">
    <source>
        <dbReference type="PROSITE-ProRule" id="PRU00473"/>
    </source>
</evidence>
<dbReference type="InterPro" id="IPR006665">
    <property type="entry name" value="OmpA-like"/>
</dbReference>
<keyword evidence="3" id="KW-0998">Cell outer membrane</keyword>
<accession>A0ABQ5VWF7</accession>
<dbReference type="EMBL" id="BSNN01000004">
    <property type="protein sequence ID" value="GLQ35783.1"/>
    <property type="molecule type" value="Genomic_DNA"/>
</dbReference>
<dbReference type="PRINTS" id="PR01021">
    <property type="entry name" value="OMPADOMAIN"/>
</dbReference>
<name>A0ABQ5VWF7_9RHOB</name>
<dbReference type="PROSITE" id="PS51123">
    <property type="entry name" value="OMPA_2"/>
    <property type="match status" value="1"/>
</dbReference>
<keyword evidence="2 4" id="KW-0472">Membrane</keyword>
<reference evidence="8" key="1">
    <citation type="journal article" date="2019" name="Int. J. Syst. Evol. Microbiol.">
        <title>The Global Catalogue of Microorganisms (GCM) 10K type strain sequencing project: providing services to taxonomists for standard genome sequencing and annotation.</title>
        <authorList>
            <consortium name="The Broad Institute Genomics Platform"/>
            <consortium name="The Broad Institute Genome Sequencing Center for Infectious Disease"/>
            <person name="Wu L."/>
            <person name="Ma J."/>
        </authorList>
    </citation>
    <scope>NUCLEOTIDE SEQUENCE [LARGE SCALE GENOMIC DNA]</scope>
    <source>
        <strain evidence="8">NBRC 110140</strain>
    </source>
</reference>
<dbReference type="CDD" id="cd07185">
    <property type="entry name" value="OmpA_C-like"/>
    <property type="match status" value="1"/>
</dbReference>
<dbReference type="Proteomes" id="UP001156694">
    <property type="component" value="Unassembled WGS sequence"/>
</dbReference>
<dbReference type="PANTHER" id="PTHR30329:SF21">
    <property type="entry name" value="LIPOPROTEIN YIAD-RELATED"/>
    <property type="match status" value="1"/>
</dbReference>
<evidence type="ECO:0000259" key="6">
    <source>
        <dbReference type="PROSITE" id="PS51123"/>
    </source>
</evidence>
<organism evidence="7 8">
    <name type="scientific">Amylibacter marinus</name>
    <dbReference type="NCBI Taxonomy" id="1475483"/>
    <lineage>
        <taxon>Bacteria</taxon>
        <taxon>Pseudomonadati</taxon>
        <taxon>Pseudomonadota</taxon>
        <taxon>Alphaproteobacteria</taxon>
        <taxon>Rhodobacterales</taxon>
        <taxon>Paracoccaceae</taxon>
        <taxon>Amylibacter</taxon>
    </lineage>
</organism>